<dbReference type="Proteomes" id="UP000007575">
    <property type="component" value="Chromosome"/>
</dbReference>
<dbReference type="PATRIC" id="fig|745776.4.peg.2030"/>
<reference evidence="1 2" key="1">
    <citation type="journal article" date="2012" name="PLoS ONE">
        <title>Genome sequence and transcriptome analysis of the radioresistant bacterium Deinococcus gobiensis: insights into the extreme environmental adaptations.</title>
        <authorList>
            <person name="Yuan M."/>
            <person name="Chen M."/>
            <person name="Zhang W."/>
            <person name="Lu W."/>
            <person name="Wang J."/>
            <person name="Yang M."/>
            <person name="Zhao P."/>
            <person name="Tang R."/>
            <person name="Li X."/>
            <person name="Hao Y."/>
            <person name="Zhou Z."/>
            <person name="Zhan Y."/>
            <person name="Yu H."/>
            <person name="Teng C."/>
            <person name="Yan Y."/>
            <person name="Ping S."/>
            <person name="Wang Y."/>
            <person name="Lin M."/>
        </authorList>
    </citation>
    <scope>NUCLEOTIDE SEQUENCE [LARGE SCALE GENOMIC DNA]</scope>
    <source>
        <strain evidence="1 2">I-0</strain>
    </source>
</reference>
<dbReference type="RefSeq" id="WP_014685387.1">
    <property type="nucleotide sequence ID" value="NC_017790.1"/>
</dbReference>
<dbReference type="HOGENOM" id="CLU_2069219_0_0_0"/>
<proteinExistence type="predicted"/>
<keyword evidence="2" id="KW-1185">Reference proteome</keyword>
<dbReference type="EMBL" id="CP002191">
    <property type="protein sequence ID" value="AFD25904.1"/>
    <property type="molecule type" value="Genomic_DNA"/>
</dbReference>
<sequence length="118" mass="13724">MIREFGAAAYAEVMTWPRRLILRAIEIERERQAAQREAFLTDVGMGDQMDLGRRYVDPKAKKDTGGAYYDLSPFNRHRDALARMARPWEYTPEAVQERREAAEDALWQKFQEVGGMRA</sequence>
<evidence type="ECO:0000313" key="1">
    <source>
        <dbReference type="EMBL" id="AFD25904.1"/>
    </source>
</evidence>
<dbReference type="AlphaFoldDB" id="H8GXQ2"/>
<organism evidence="1 2">
    <name type="scientific">Deinococcus gobiensis (strain DSM 21396 / JCM 16679 / CGMCC 1.7299 / I-0)</name>
    <dbReference type="NCBI Taxonomy" id="745776"/>
    <lineage>
        <taxon>Bacteria</taxon>
        <taxon>Thermotogati</taxon>
        <taxon>Deinococcota</taxon>
        <taxon>Deinococci</taxon>
        <taxon>Deinococcales</taxon>
        <taxon>Deinococcaceae</taxon>
        <taxon>Deinococcus</taxon>
    </lineage>
</organism>
<dbReference type="KEGG" id="dgo:DGo_CA1977"/>
<evidence type="ECO:0000313" key="2">
    <source>
        <dbReference type="Proteomes" id="UP000007575"/>
    </source>
</evidence>
<name>H8GXQ2_DEIGI</name>
<gene>
    <name evidence="1" type="ordered locus">DGo_CA1977</name>
</gene>
<accession>H8GXQ2</accession>
<protein>
    <submittedName>
        <fullName evidence="1">Uncharacterized protein</fullName>
    </submittedName>
</protein>
<dbReference type="STRING" id="745776.DGo_CA1977"/>